<evidence type="ECO:0000256" key="1">
    <source>
        <dbReference type="ARBA" id="ARBA00023125"/>
    </source>
</evidence>
<dbReference type="InterPro" id="IPR001647">
    <property type="entry name" value="HTH_TetR"/>
</dbReference>
<evidence type="ECO:0000313" key="4">
    <source>
        <dbReference type="EMBL" id="BCS95012.1"/>
    </source>
</evidence>
<dbReference type="PRINTS" id="PR00455">
    <property type="entry name" value="HTHTETR"/>
</dbReference>
<dbReference type="InterPro" id="IPR049149">
    <property type="entry name" value="TetR/AcrR_C"/>
</dbReference>
<keyword evidence="5" id="KW-1185">Reference proteome</keyword>
<protein>
    <submittedName>
        <fullName evidence="4">TetR family transcriptional regulator</fullName>
    </submittedName>
</protein>
<evidence type="ECO:0000259" key="3">
    <source>
        <dbReference type="PROSITE" id="PS50977"/>
    </source>
</evidence>
<dbReference type="InterPro" id="IPR036271">
    <property type="entry name" value="Tet_transcr_reg_TetR-rel_C_sf"/>
</dbReference>
<dbReference type="SUPFAM" id="SSF46689">
    <property type="entry name" value="Homeodomain-like"/>
    <property type="match status" value="1"/>
</dbReference>
<dbReference type="PANTHER" id="PTHR43479">
    <property type="entry name" value="ACREF/ENVCD OPERON REPRESSOR-RELATED"/>
    <property type="match status" value="1"/>
</dbReference>
<dbReference type="Pfam" id="PF21303">
    <property type="entry name" value="TetR_C_39"/>
    <property type="match status" value="1"/>
</dbReference>
<dbReference type="EMBL" id="AP024488">
    <property type="protein sequence ID" value="BCS95012.1"/>
    <property type="molecule type" value="Genomic_DNA"/>
</dbReference>
<organism evidence="4 5">
    <name type="scientific">Desulfoluna limicola</name>
    <dbReference type="NCBI Taxonomy" id="2810562"/>
    <lineage>
        <taxon>Bacteria</taxon>
        <taxon>Pseudomonadati</taxon>
        <taxon>Thermodesulfobacteriota</taxon>
        <taxon>Desulfobacteria</taxon>
        <taxon>Desulfobacterales</taxon>
        <taxon>Desulfolunaceae</taxon>
        <taxon>Desulfoluna</taxon>
    </lineage>
</organism>
<dbReference type="SUPFAM" id="SSF48498">
    <property type="entry name" value="Tetracyclin repressor-like, C-terminal domain"/>
    <property type="match status" value="1"/>
</dbReference>
<evidence type="ECO:0000313" key="5">
    <source>
        <dbReference type="Proteomes" id="UP001320148"/>
    </source>
</evidence>
<name>A0ABN6F0L4_9BACT</name>
<dbReference type="InterPro" id="IPR009057">
    <property type="entry name" value="Homeodomain-like_sf"/>
</dbReference>
<feature type="domain" description="HTH tetR-type" evidence="3">
    <location>
        <begin position="9"/>
        <end position="69"/>
    </location>
</feature>
<sequence length="206" mass="23401">MARVVKKAAERRNEIIQAAKEQFQTQEYKKITMQGLTEKLNIAKGTLYHHFASKGEILEAVVEEIVDEELVRKQNLLIDHDTLPPLPKLIRLITDNSMPQEHEILLENLHHPENSDIHTRQLARFILKLAPLYASVISQGCQTGVFTTKAPLECAEFIISGVQFLTDIGFYPWSEEQLRRRAEAFPLLIQTLLGAPTGAFDFLNKG</sequence>
<dbReference type="Proteomes" id="UP001320148">
    <property type="component" value="Chromosome"/>
</dbReference>
<reference evidence="4 5" key="1">
    <citation type="submission" date="2021-02" db="EMBL/GenBank/DDBJ databases">
        <title>Complete genome of Desulfoluna sp. strain ASN36.</title>
        <authorList>
            <person name="Takahashi A."/>
            <person name="Kojima H."/>
            <person name="Fukui M."/>
        </authorList>
    </citation>
    <scope>NUCLEOTIDE SEQUENCE [LARGE SCALE GENOMIC DNA]</scope>
    <source>
        <strain evidence="4 5">ASN36</strain>
    </source>
</reference>
<dbReference type="Gene3D" id="1.10.357.10">
    <property type="entry name" value="Tetracycline Repressor, domain 2"/>
    <property type="match status" value="1"/>
</dbReference>
<evidence type="ECO:0000256" key="2">
    <source>
        <dbReference type="PROSITE-ProRule" id="PRU00335"/>
    </source>
</evidence>
<dbReference type="PROSITE" id="PS50977">
    <property type="entry name" value="HTH_TETR_2"/>
    <property type="match status" value="1"/>
</dbReference>
<dbReference type="PANTHER" id="PTHR43479:SF11">
    <property type="entry name" value="ACREF_ENVCD OPERON REPRESSOR-RELATED"/>
    <property type="match status" value="1"/>
</dbReference>
<feature type="DNA-binding region" description="H-T-H motif" evidence="2">
    <location>
        <begin position="32"/>
        <end position="51"/>
    </location>
</feature>
<accession>A0ABN6F0L4</accession>
<gene>
    <name evidence="4" type="ORF">DSLASN_06440</name>
</gene>
<dbReference type="Pfam" id="PF00440">
    <property type="entry name" value="TetR_N"/>
    <property type="match status" value="1"/>
</dbReference>
<proteinExistence type="predicted"/>
<keyword evidence="1 2" id="KW-0238">DNA-binding</keyword>
<dbReference type="InterPro" id="IPR050624">
    <property type="entry name" value="HTH-type_Tx_Regulator"/>
</dbReference>
<dbReference type="RefSeq" id="WP_236891304.1">
    <property type="nucleotide sequence ID" value="NZ_AP024488.1"/>
</dbReference>